<reference evidence="2 3" key="1">
    <citation type="submission" date="2024-02" db="EMBL/GenBank/DDBJ databases">
        <title>High-quality chromosome-scale genome assembly of Pensacola bahiagrass (Paspalum notatum Flugge var. saurae).</title>
        <authorList>
            <person name="Vega J.M."/>
            <person name="Podio M."/>
            <person name="Orjuela J."/>
            <person name="Siena L.A."/>
            <person name="Pessino S.C."/>
            <person name="Combes M.C."/>
            <person name="Mariac C."/>
            <person name="Albertini E."/>
            <person name="Pupilli F."/>
            <person name="Ortiz J.P.A."/>
            <person name="Leblanc O."/>
        </authorList>
    </citation>
    <scope>NUCLEOTIDE SEQUENCE [LARGE SCALE GENOMIC DNA]</scope>
    <source>
        <strain evidence="2">R1</strain>
        <tissue evidence="2">Leaf</tissue>
    </source>
</reference>
<proteinExistence type="predicted"/>
<organism evidence="2 3">
    <name type="scientific">Paspalum notatum var. saurae</name>
    <dbReference type="NCBI Taxonomy" id="547442"/>
    <lineage>
        <taxon>Eukaryota</taxon>
        <taxon>Viridiplantae</taxon>
        <taxon>Streptophyta</taxon>
        <taxon>Embryophyta</taxon>
        <taxon>Tracheophyta</taxon>
        <taxon>Spermatophyta</taxon>
        <taxon>Magnoliopsida</taxon>
        <taxon>Liliopsida</taxon>
        <taxon>Poales</taxon>
        <taxon>Poaceae</taxon>
        <taxon>PACMAD clade</taxon>
        <taxon>Panicoideae</taxon>
        <taxon>Andropogonodae</taxon>
        <taxon>Paspaleae</taxon>
        <taxon>Paspalinae</taxon>
        <taxon>Paspalum</taxon>
    </lineage>
</organism>
<evidence type="ECO:0000313" key="2">
    <source>
        <dbReference type="EMBL" id="WVZ89817.1"/>
    </source>
</evidence>
<dbReference type="PANTHER" id="PTHR11439">
    <property type="entry name" value="GAG-POL-RELATED RETROTRANSPOSON"/>
    <property type="match status" value="1"/>
</dbReference>
<dbReference type="SUPFAM" id="SSF56672">
    <property type="entry name" value="DNA/RNA polymerases"/>
    <property type="match status" value="2"/>
</dbReference>
<dbReference type="InterPro" id="IPR013103">
    <property type="entry name" value="RVT_2"/>
</dbReference>
<dbReference type="Proteomes" id="UP001341281">
    <property type="component" value="Chromosome 08"/>
</dbReference>
<sequence length="754" mass="82943">MARARERAAAAAFEREYAAYVVLARRVVEASPESSVSRPDLAAQMVPGVLDPTSSSSTALFSRGVHQPPSTEHHHPTCCPTARHSSHRCHLCYGCALATLQQPLVRALPGLKGTLAAANGHVRLCCTSSVLAVLHSPGLNGDSVRWIVHHLDVKSAFLNGELTERPGFVVAGRKNKVLWLRKALYGLRQAPRVWNIKLDSTLATLGFKKCASEHALYTRRSKEGTLIVGVYVDDLIVTGSLQQEIDRFKKEMAAKFKMSDLGLLSYYLGIEVKQAIELCQSAYALKLQERAGLKGCNPTQVPMQEKPKLDATQYRSLIGGAEVPHTRPDITFAVGYVSRFMEDPHKDHMAAVKHLLRYIAGSYELGFAYPRRKKTSELELKGFSDSDIGGGGVFKWQKEDLWDGVLPGNMPHQLAVTKTEDCCSLNLVHCWGCSYMSRSLAEEAAGGNHWASSGSTHPQDTNQPLNWLNVLSYTALASILMSNSISLGTAWRRGRGSVPLAATIHVGCLECKPCLTPVDTSSKLSSVEGALVRDATDFRSLAGALQYLTFTRLDIAYAVQQVCLHMHAPREPHLAALKRILRYIHGTLDLGLLLRPSASPGLVVCSDVDWAGCPDTRKSISSYAVFLGDSLVSWSPKPQVTVPRSSAEAEYRAVANAVVEASWLRQLLMELHTPLRRSTLVYYDNISTIYMASNPHQRTKHIEIDLHFVRDRVALGEVRVLHVPASLQFVANSFQKMNKKLKSVTPKIGTVTRT</sequence>
<dbReference type="PANTHER" id="PTHR11439:SF524">
    <property type="entry name" value="RNA-DIRECTED DNA POLYMERASE, PROTEIN KINASE RLK-PELLE-DLSV FAMILY"/>
    <property type="match status" value="1"/>
</dbReference>
<evidence type="ECO:0000259" key="1">
    <source>
        <dbReference type="Pfam" id="PF07727"/>
    </source>
</evidence>
<keyword evidence="3" id="KW-1185">Reference proteome</keyword>
<feature type="domain" description="Reverse transcriptase Ty1/copia-type" evidence="1">
    <location>
        <begin position="145"/>
        <end position="304"/>
    </location>
</feature>
<protein>
    <recommendedName>
        <fullName evidence="1">Reverse transcriptase Ty1/copia-type domain-containing protein</fullName>
    </recommendedName>
</protein>
<name>A0AAQ3XAT7_PASNO</name>
<dbReference type="CDD" id="cd09272">
    <property type="entry name" value="RNase_HI_RT_Ty1"/>
    <property type="match status" value="1"/>
</dbReference>
<accession>A0AAQ3XAT7</accession>
<dbReference type="AlphaFoldDB" id="A0AAQ3XAT7"/>
<evidence type="ECO:0000313" key="3">
    <source>
        <dbReference type="Proteomes" id="UP001341281"/>
    </source>
</evidence>
<gene>
    <name evidence="2" type="ORF">U9M48_036175</name>
</gene>
<dbReference type="Pfam" id="PF07727">
    <property type="entry name" value="RVT_2"/>
    <property type="match status" value="1"/>
</dbReference>
<dbReference type="EMBL" id="CP144752">
    <property type="protein sequence ID" value="WVZ89817.1"/>
    <property type="molecule type" value="Genomic_DNA"/>
</dbReference>
<dbReference type="InterPro" id="IPR043502">
    <property type="entry name" value="DNA/RNA_pol_sf"/>
</dbReference>